<dbReference type="STRING" id="41067.A0A2I2FIR6"/>
<dbReference type="Pfam" id="PF11022">
    <property type="entry name" value="ATP19"/>
    <property type="match status" value="1"/>
</dbReference>
<accession>A0A2I2FIR6</accession>
<feature type="transmembrane region" description="Helical" evidence="5">
    <location>
        <begin position="12"/>
        <end position="32"/>
    </location>
</feature>
<sequence>MVVYYQIAGKKVGSHFLAMGVLGTMFGGVFLATRGGGEKKQATPPIQAASKDEEAFIQLPEAGGRRREKINHLLPSRGTNRGRTAPQSLIETSSTLAIHDERTFLA</sequence>
<evidence type="ECO:0000256" key="5">
    <source>
        <dbReference type="SAM" id="Phobius"/>
    </source>
</evidence>
<keyword evidence="2" id="KW-0496">Mitochondrion</keyword>
<evidence type="ECO:0000256" key="2">
    <source>
        <dbReference type="ARBA" id="ARBA00023128"/>
    </source>
</evidence>
<dbReference type="GeneID" id="36518775"/>
<dbReference type="OrthoDB" id="2094445at2759"/>
<name>A0A2I2FIR6_ASPCN</name>
<dbReference type="AlphaFoldDB" id="A0A2I2FIR6"/>
<proteinExistence type="predicted"/>
<keyword evidence="5" id="KW-0812">Transmembrane</keyword>
<keyword evidence="3 5" id="KW-0472">Membrane</keyword>
<evidence type="ECO:0000313" key="7">
    <source>
        <dbReference type="Proteomes" id="UP000234585"/>
    </source>
</evidence>
<evidence type="ECO:0000256" key="3">
    <source>
        <dbReference type="ARBA" id="ARBA00023136"/>
    </source>
</evidence>
<dbReference type="EMBL" id="KZ559124">
    <property type="protein sequence ID" value="PLB40522.1"/>
    <property type="molecule type" value="Genomic_DNA"/>
</dbReference>
<evidence type="ECO:0000256" key="4">
    <source>
        <dbReference type="SAM" id="MobiDB-lite"/>
    </source>
</evidence>
<dbReference type="GO" id="GO:0031966">
    <property type="term" value="C:mitochondrial membrane"/>
    <property type="evidence" value="ECO:0007669"/>
    <property type="project" value="UniProtKB-SubCell"/>
</dbReference>
<evidence type="ECO:0000256" key="1">
    <source>
        <dbReference type="ARBA" id="ARBA00004325"/>
    </source>
</evidence>
<dbReference type="RefSeq" id="XP_024674534.1">
    <property type="nucleotide sequence ID" value="XM_024811615.1"/>
</dbReference>
<dbReference type="PANTHER" id="PTHR28074">
    <property type="entry name" value="ATP SYNTHASE SUBUNIT K, MITOCHONDRIAL"/>
    <property type="match status" value="1"/>
</dbReference>
<dbReference type="Proteomes" id="UP000234585">
    <property type="component" value="Unassembled WGS sequence"/>
</dbReference>
<keyword evidence="7" id="KW-1185">Reference proteome</keyword>
<dbReference type="PANTHER" id="PTHR28074:SF1">
    <property type="entry name" value="ATP SYNTHASE SUBUNIT K, MITOCHONDRIAL"/>
    <property type="match status" value="1"/>
</dbReference>
<feature type="region of interest" description="Disordered" evidence="4">
    <location>
        <begin position="63"/>
        <end position="92"/>
    </location>
</feature>
<feature type="compositionally biased region" description="Polar residues" evidence="4">
    <location>
        <begin position="77"/>
        <end position="92"/>
    </location>
</feature>
<protein>
    <submittedName>
        <fullName evidence="6">Uncharacterized protein</fullName>
    </submittedName>
</protein>
<organism evidence="6 7">
    <name type="scientific">Aspergillus candidus</name>
    <dbReference type="NCBI Taxonomy" id="41067"/>
    <lineage>
        <taxon>Eukaryota</taxon>
        <taxon>Fungi</taxon>
        <taxon>Dikarya</taxon>
        <taxon>Ascomycota</taxon>
        <taxon>Pezizomycotina</taxon>
        <taxon>Eurotiomycetes</taxon>
        <taxon>Eurotiomycetidae</taxon>
        <taxon>Eurotiales</taxon>
        <taxon>Aspergillaceae</taxon>
        <taxon>Aspergillus</taxon>
        <taxon>Aspergillus subgen. Circumdati</taxon>
    </lineage>
</organism>
<keyword evidence="5" id="KW-1133">Transmembrane helix</keyword>
<dbReference type="GO" id="GO:0015986">
    <property type="term" value="P:proton motive force-driven ATP synthesis"/>
    <property type="evidence" value="ECO:0007669"/>
    <property type="project" value="TreeGrafter"/>
</dbReference>
<comment type="subcellular location">
    <subcellularLocation>
        <location evidence="1">Mitochondrion membrane</location>
    </subcellularLocation>
</comment>
<dbReference type="InterPro" id="IPR021278">
    <property type="entry name" value="ATP19"/>
</dbReference>
<evidence type="ECO:0000313" key="6">
    <source>
        <dbReference type="EMBL" id="PLB40522.1"/>
    </source>
</evidence>
<gene>
    <name evidence="6" type="ORF">BDW47DRAFT_101262</name>
</gene>
<reference evidence="6 7" key="1">
    <citation type="submission" date="2017-12" db="EMBL/GenBank/DDBJ databases">
        <authorList>
            <consortium name="DOE Joint Genome Institute"/>
            <person name="Haridas S."/>
            <person name="Kjaerbolling I."/>
            <person name="Vesth T.C."/>
            <person name="Frisvad J.C."/>
            <person name="Nybo J.L."/>
            <person name="Theobald S."/>
            <person name="Kuo A."/>
            <person name="Bowyer P."/>
            <person name="Matsuda Y."/>
            <person name="Mondo S."/>
            <person name="Lyhne E.K."/>
            <person name="Kogle M.E."/>
            <person name="Clum A."/>
            <person name="Lipzen A."/>
            <person name="Salamov A."/>
            <person name="Ngan C.Y."/>
            <person name="Daum C."/>
            <person name="Chiniquy J."/>
            <person name="Barry K."/>
            <person name="LaButti K."/>
            <person name="Simmons B.A."/>
            <person name="Magnuson J.K."/>
            <person name="Mortensen U.H."/>
            <person name="Larsen T.O."/>
            <person name="Grigoriev I.V."/>
            <person name="Baker S.E."/>
            <person name="Andersen M.R."/>
            <person name="Nordberg H.P."/>
            <person name="Cantor M.N."/>
            <person name="Hua S.X."/>
        </authorList>
    </citation>
    <scope>NUCLEOTIDE SEQUENCE [LARGE SCALE GENOMIC DNA]</scope>
    <source>
        <strain evidence="6 7">CBS 102.13</strain>
    </source>
</reference>